<name>A0A137P7F2_CONC2</name>
<dbReference type="Gene3D" id="1.10.10.10">
    <property type="entry name" value="Winged helix-like DNA-binding domain superfamily/Winged helix DNA-binding domain"/>
    <property type="match status" value="1"/>
</dbReference>
<dbReference type="PANTHER" id="PTHR10804:SF11">
    <property type="entry name" value="PROLIFERATION-ASSOCIATED PROTEIN 2G4"/>
    <property type="match status" value="1"/>
</dbReference>
<dbReference type="AlphaFoldDB" id="A0A137P7F2"/>
<dbReference type="CDD" id="cd01089">
    <property type="entry name" value="PA2G4-like"/>
    <property type="match status" value="1"/>
</dbReference>
<dbReference type="Pfam" id="PF00557">
    <property type="entry name" value="Peptidase_M24"/>
    <property type="match status" value="1"/>
</dbReference>
<dbReference type="NCBIfam" id="TIGR00495">
    <property type="entry name" value="crvDNA_42K"/>
    <property type="match status" value="1"/>
</dbReference>
<dbReference type="PANTHER" id="PTHR10804">
    <property type="entry name" value="PROTEASE FAMILY M24 METHIONYL AMINOPEPTIDASE, AMINOPEPTIDASE P"/>
    <property type="match status" value="1"/>
</dbReference>
<dbReference type="OrthoDB" id="5876363at2759"/>
<evidence type="ECO:0000313" key="3">
    <source>
        <dbReference type="EMBL" id="KXN70932.1"/>
    </source>
</evidence>
<dbReference type="InterPro" id="IPR036388">
    <property type="entry name" value="WH-like_DNA-bd_sf"/>
</dbReference>
<evidence type="ECO:0000256" key="1">
    <source>
        <dbReference type="ARBA" id="ARBA00007319"/>
    </source>
</evidence>
<dbReference type="STRING" id="796925.A0A137P7F2"/>
<feature type="domain" description="Peptidase M24" evidence="2">
    <location>
        <begin position="23"/>
        <end position="205"/>
    </location>
</feature>
<dbReference type="InterPro" id="IPR000994">
    <property type="entry name" value="Pept_M24"/>
</dbReference>
<dbReference type="FunFam" id="1.10.10.10:FF:000029">
    <property type="entry name" value="Proliferation-associated 2G4, a"/>
    <property type="match status" value="1"/>
</dbReference>
<dbReference type="SUPFAM" id="SSF46785">
    <property type="entry name" value="Winged helix' DNA-binding domain"/>
    <property type="match status" value="1"/>
</dbReference>
<sequence>MASKADTNQKPKDITNPDVVTKFNAASEITQNALKFVIEKCTPEAKILDICVEGDKFITDAVSKIYTKNKTITKGIAFPTCISVNNIACHFSPLESDPESNTALAKGDLVKVQLGTHIDGYPAIVAHTFVIGATKEEPATGIKADTILAAHYSAEAALRTVVPGNKTSIVTDIVNKVCSEFGVKPVEGMLSYQVEQNVLEGEKQIILNPTEAHRKGFKINEIAQNEVYCVDIVVSSKDGKVKSTNNRTTVYRRTDSTYQLKMAASRKYLSEVNTKHGKFPFNIRSSEDIKAARMGVVECVRSQVLANYDVMAEEKDQFVAQYLFTVLLTGNGSVRLTTPGLLELDAYKSEKSIQSEEVLEVLKKEVERKPKEKKTSA</sequence>
<organism evidence="3 4">
    <name type="scientific">Conidiobolus coronatus (strain ATCC 28846 / CBS 209.66 / NRRL 28638)</name>
    <name type="common">Delacroixia coronata</name>
    <dbReference type="NCBI Taxonomy" id="796925"/>
    <lineage>
        <taxon>Eukaryota</taxon>
        <taxon>Fungi</taxon>
        <taxon>Fungi incertae sedis</taxon>
        <taxon>Zoopagomycota</taxon>
        <taxon>Entomophthoromycotina</taxon>
        <taxon>Entomophthoromycetes</taxon>
        <taxon>Entomophthorales</taxon>
        <taxon>Ancylistaceae</taxon>
        <taxon>Conidiobolus</taxon>
    </lineage>
</organism>
<dbReference type="Proteomes" id="UP000070444">
    <property type="component" value="Unassembled WGS sequence"/>
</dbReference>
<gene>
    <name evidence="3" type="ORF">CONCODRAFT_78616</name>
</gene>
<reference evidence="3 4" key="1">
    <citation type="journal article" date="2015" name="Genome Biol. Evol.">
        <title>Phylogenomic analyses indicate that early fungi evolved digesting cell walls of algal ancestors of land plants.</title>
        <authorList>
            <person name="Chang Y."/>
            <person name="Wang S."/>
            <person name="Sekimoto S."/>
            <person name="Aerts A.L."/>
            <person name="Choi C."/>
            <person name="Clum A."/>
            <person name="LaButti K.M."/>
            <person name="Lindquist E.A."/>
            <person name="Yee Ngan C."/>
            <person name="Ohm R.A."/>
            <person name="Salamov A.A."/>
            <person name="Grigoriev I.V."/>
            <person name="Spatafora J.W."/>
            <person name="Berbee M.L."/>
        </authorList>
    </citation>
    <scope>NUCLEOTIDE SEQUENCE [LARGE SCALE GENOMIC DNA]</scope>
    <source>
        <strain evidence="3 4">NRRL 28638</strain>
    </source>
</reference>
<dbReference type="EMBL" id="KQ964489">
    <property type="protein sequence ID" value="KXN70932.1"/>
    <property type="molecule type" value="Genomic_DNA"/>
</dbReference>
<accession>A0A137P7F2</accession>
<evidence type="ECO:0000259" key="2">
    <source>
        <dbReference type="Pfam" id="PF00557"/>
    </source>
</evidence>
<keyword evidence="4" id="KW-1185">Reference proteome</keyword>
<dbReference type="OMA" id="SRMFYSE"/>
<proteinExistence type="inferred from homology"/>
<dbReference type="InterPro" id="IPR047113">
    <property type="entry name" value="PA2G4/ARX1"/>
</dbReference>
<dbReference type="SUPFAM" id="SSF55920">
    <property type="entry name" value="Creatinase/aminopeptidase"/>
    <property type="match status" value="1"/>
</dbReference>
<evidence type="ECO:0000313" key="4">
    <source>
        <dbReference type="Proteomes" id="UP000070444"/>
    </source>
</evidence>
<dbReference type="InterPro" id="IPR036005">
    <property type="entry name" value="Creatinase/aminopeptidase-like"/>
</dbReference>
<dbReference type="GO" id="GO:0005634">
    <property type="term" value="C:nucleus"/>
    <property type="evidence" value="ECO:0007669"/>
    <property type="project" value="EnsemblFungi"/>
</dbReference>
<protein>
    <submittedName>
        <fullName evidence="3">Proliferation-associated protein 1</fullName>
    </submittedName>
</protein>
<dbReference type="Gene3D" id="3.90.230.10">
    <property type="entry name" value="Creatinase/methionine aminopeptidase superfamily"/>
    <property type="match status" value="1"/>
</dbReference>
<comment type="similarity">
    <text evidence="1">Belongs to the peptidase M24 family.</text>
</comment>
<dbReference type="InterPro" id="IPR036390">
    <property type="entry name" value="WH_DNA-bd_sf"/>
</dbReference>
<dbReference type="InterPro" id="IPR004545">
    <property type="entry name" value="PA2G4"/>
</dbReference>